<dbReference type="InterPro" id="IPR030678">
    <property type="entry name" value="Peptide/Ni-bd"/>
</dbReference>
<feature type="chain" id="PRO_5003332773" evidence="3">
    <location>
        <begin position="27"/>
        <end position="498"/>
    </location>
</feature>
<dbReference type="KEGG" id="mpc:Mar181_3379"/>
<keyword evidence="2 3" id="KW-0732">Signal</keyword>
<sequence>MTSHFRSILTVATTALSLLVVGSAVAAPRTDLVLGMSIEPSGLDPTAAAPVAIGQVVWQNLFEGLVTIDKDGNIEPELAENWDISTDGLTYTFDLRDNVTFQNGKPFNAQTAKYTLDRILAEDSVNPQKSLYKSIESVKALDTDTLVLTLSKPSADLLYWLGFPAAVMIEPSSETTNATDPVGTGPFKFSEWKKGNQVTLVENTNYWGKAPKLEQVVFRFIGDPQAQAAALISGGIDAIPEFTAPELVSQFEKNNAFETVIGTTGMEVIAGMNNARKPFNDVRVRQALMMATDRQAIIDATNAGLGTPIGSHFSPSDAGYEDLTTALPYDPAKAKQLLAEAGYPNGFTFTMKVPNRTYAERASEIMQAYFSMIGVTMKIETSEFPAKWVQDVFKDTNYDMTIIGHAEPLDIGIYARDPYYFNYDNPDFNKAMVDVSNATTEQERVSGYQHAQKILAQDVPALFLYARPKIGIWKQGLNGMWRNGPVPSNDVTDVFWNE</sequence>
<evidence type="ECO:0000256" key="3">
    <source>
        <dbReference type="SAM" id="SignalP"/>
    </source>
</evidence>
<dbReference type="GO" id="GO:1904680">
    <property type="term" value="F:peptide transmembrane transporter activity"/>
    <property type="evidence" value="ECO:0007669"/>
    <property type="project" value="TreeGrafter"/>
</dbReference>
<proteinExistence type="inferred from homology"/>
<evidence type="ECO:0000256" key="2">
    <source>
        <dbReference type="ARBA" id="ARBA00022729"/>
    </source>
</evidence>
<dbReference type="Gene3D" id="3.10.105.10">
    <property type="entry name" value="Dipeptide-binding Protein, Domain 3"/>
    <property type="match status" value="1"/>
</dbReference>
<dbReference type="HOGENOM" id="CLU_017028_7_3_6"/>
<gene>
    <name evidence="5" type="ordered locus">Mar181_3379</name>
</gene>
<dbReference type="GO" id="GO:0043190">
    <property type="term" value="C:ATP-binding cassette (ABC) transporter complex"/>
    <property type="evidence" value="ECO:0007669"/>
    <property type="project" value="InterPro"/>
</dbReference>
<dbReference type="Proteomes" id="UP000009230">
    <property type="component" value="Chromosome"/>
</dbReference>
<dbReference type="InterPro" id="IPR000914">
    <property type="entry name" value="SBP_5_dom"/>
</dbReference>
<dbReference type="Gene3D" id="3.90.76.10">
    <property type="entry name" value="Dipeptide-binding Protein, Domain 1"/>
    <property type="match status" value="1"/>
</dbReference>
<name>F6CUH6_MARPP</name>
<evidence type="ECO:0000313" key="6">
    <source>
        <dbReference type="Proteomes" id="UP000009230"/>
    </source>
</evidence>
<dbReference type="PIRSF" id="PIRSF002741">
    <property type="entry name" value="MppA"/>
    <property type="match status" value="1"/>
</dbReference>
<comment type="similarity">
    <text evidence="1">Belongs to the bacterial solute-binding protein 5 family.</text>
</comment>
<dbReference type="STRING" id="491952.Mar181_3379"/>
<organism evidence="5 6">
    <name type="scientific">Marinomonas posidonica (strain CECT 7376 / NCIMB 14433 / IVIA-Po-181)</name>
    <dbReference type="NCBI Taxonomy" id="491952"/>
    <lineage>
        <taxon>Bacteria</taxon>
        <taxon>Pseudomonadati</taxon>
        <taxon>Pseudomonadota</taxon>
        <taxon>Gammaproteobacteria</taxon>
        <taxon>Oceanospirillales</taxon>
        <taxon>Oceanospirillaceae</taxon>
        <taxon>Marinomonas</taxon>
    </lineage>
</organism>
<evidence type="ECO:0000259" key="4">
    <source>
        <dbReference type="Pfam" id="PF00496"/>
    </source>
</evidence>
<dbReference type="PANTHER" id="PTHR30290">
    <property type="entry name" value="PERIPLASMIC BINDING COMPONENT OF ABC TRANSPORTER"/>
    <property type="match status" value="1"/>
</dbReference>
<dbReference type="Gene3D" id="3.40.190.10">
    <property type="entry name" value="Periplasmic binding protein-like II"/>
    <property type="match status" value="1"/>
</dbReference>
<reference evidence="5 6" key="1">
    <citation type="journal article" date="2012" name="Stand. Genomic Sci.">
        <title>Complete genome sequence of Marinomonas posidonica type strain (IVIA-Po-181(T)).</title>
        <authorList>
            <person name="Lucas-Elio P."/>
            <person name="Goodwin L."/>
            <person name="Woyke T."/>
            <person name="Pitluck S."/>
            <person name="Nolan M."/>
            <person name="Kyrpides N.C."/>
            <person name="Detter J.C."/>
            <person name="Copeland A."/>
            <person name="Lu M."/>
            <person name="Bruce D."/>
            <person name="Detter C."/>
            <person name="Tapia R."/>
            <person name="Han S."/>
            <person name="Land M.L."/>
            <person name="Ivanova N."/>
            <person name="Mikhailova N."/>
            <person name="Johnston A.W."/>
            <person name="Sanchez-Amat A."/>
        </authorList>
    </citation>
    <scope>NUCLEOTIDE SEQUENCE [LARGE SCALE GENOMIC DNA]</scope>
    <source>
        <strain evidence="6">CECT 7376 / NCIMB 14433 / IVIA-Po-181</strain>
    </source>
</reference>
<dbReference type="EMBL" id="CP002771">
    <property type="protein sequence ID" value="AEF56396.1"/>
    <property type="molecule type" value="Genomic_DNA"/>
</dbReference>
<dbReference type="RefSeq" id="WP_013797862.1">
    <property type="nucleotide sequence ID" value="NC_015559.1"/>
</dbReference>
<dbReference type="Pfam" id="PF00496">
    <property type="entry name" value="SBP_bac_5"/>
    <property type="match status" value="1"/>
</dbReference>
<evidence type="ECO:0000256" key="1">
    <source>
        <dbReference type="ARBA" id="ARBA00005695"/>
    </source>
</evidence>
<dbReference type="eggNOG" id="COG0747">
    <property type="taxonomic scope" value="Bacteria"/>
</dbReference>
<evidence type="ECO:0000313" key="5">
    <source>
        <dbReference type="EMBL" id="AEF56396.1"/>
    </source>
</evidence>
<feature type="signal peptide" evidence="3">
    <location>
        <begin position="1"/>
        <end position="26"/>
    </location>
</feature>
<dbReference type="PANTHER" id="PTHR30290:SF38">
    <property type="entry name" value="D,D-DIPEPTIDE-BINDING PERIPLASMIC PROTEIN DDPA-RELATED"/>
    <property type="match status" value="1"/>
</dbReference>
<dbReference type="AlphaFoldDB" id="F6CUH6"/>
<protein>
    <submittedName>
        <fullName evidence="5">ABC-type transporter, periplasmic subunit</fullName>
    </submittedName>
</protein>
<dbReference type="GO" id="GO:0030288">
    <property type="term" value="C:outer membrane-bounded periplasmic space"/>
    <property type="evidence" value="ECO:0007669"/>
    <property type="project" value="UniProtKB-ARBA"/>
</dbReference>
<dbReference type="CDD" id="cd08494">
    <property type="entry name" value="PBP2_NikA_DppA_OppA_like_6"/>
    <property type="match status" value="1"/>
</dbReference>
<dbReference type="InterPro" id="IPR039424">
    <property type="entry name" value="SBP_5"/>
</dbReference>
<dbReference type="SUPFAM" id="SSF53850">
    <property type="entry name" value="Periplasmic binding protein-like II"/>
    <property type="match status" value="1"/>
</dbReference>
<dbReference type="GO" id="GO:0015833">
    <property type="term" value="P:peptide transport"/>
    <property type="evidence" value="ECO:0007669"/>
    <property type="project" value="TreeGrafter"/>
</dbReference>
<accession>F6CUH6</accession>
<keyword evidence="6" id="KW-1185">Reference proteome</keyword>
<feature type="domain" description="Solute-binding protein family 5" evidence="4">
    <location>
        <begin position="74"/>
        <end position="406"/>
    </location>
</feature>
<dbReference type="OrthoDB" id="9801912at2"/>